<dbReference type="SMART" id="SM00493">
    <property type="entry name" value="TOPRIM"/>
    <property type="match status" value="1"/>
</dbReference>
<dbReference type="InterPro" id="IPR003602">
    <property type="entry name" value="Topo_IA_DNA-bd_dom"/>
</dbReference>
<dbReference type="SUPFAM" id="SSF56712">
    <property type="entry name" value="Prokaryotic type I DNA topoisomerase"/>
    <property type="match status" value="1"/>
</dbReference>
<dbReference type="InterPro" id="IPR013497">
    <property type="entry name" value="Topo_IA_cen"/>
</dbReference>
<dbReference type="InterPro" id="IPR013825">
    <property type="entry name" value="Topo_IA_cen_sub2"/>
</dbReference>
<dbReference type="InterPro" id="IPR006171">
    <property type="entry name" value="TOPRIM_dom"/>
</dbReference>
<evidence type="ECO:0000256" key="3">
    <source>
        <dbReference type="ARBA" id="ARBA00012891"/>
    </source>
</evidence>
<dbReference type="PROSITE" id="PS50880">
    <property type="entry name" value="TOPRIM"/>
    <property type="match status" value="1"/>
</dbReference>
<dbReference type="PANTHER" id="PTHR42785:SF1">
    <property type="entry name" value="DNA TOPOISOMERASE"/>
    <property type="match status" value="1"/>
</dbReference>
<comment type="similarity">
    <text evidence="2">Belongs to the type IA topoisomerase family.</text>
</comment>
<dbReference type="InterPro" id="IPR023406">
    <property type="entry name" value="Topo_IA_AS"/>
</dbReference>
<dbReference type="InterPro" id="IPR023405">
    <property type="entry name" value="Topo_IA_core_domain"/>
</dbReference>
<keyword evidence="6" id="KW-0413">Isomerase</keyword>
<evidence type="ECO:0000256" key="4">
    <source>
        <dbReference type="ARBA" id="ARBA00023029"/>
    </source>
</evidence>
<proteinExistence type="inferred from homology"/>
<evidence type="ECO:0000259" key="8">
    <source>
        <dbReference type="PROSITE" id="PS52039"/>
    </source>
</evidence>
<dbReference type="Gene3D" id="3.40.50.140">
    <property type="match status" value="1"/>
</dbReference>
<dbReference type="GO" id="GO:0006265">
    <property type="term" value="P:DNA topological change"/>
    <property type="evidence" value="ECO:0007669"/>
    <property type="project" value="InterPro"/>
</dbReference>
<keyword evidence="5" id="KW-0238">DNA-binding</keyword>
<dbReference type="PRINTS" id="PR00417">
    <property type="entry name" value="PRTPISMRASEI"/>
</dbReference>
<dbReference type="Pfam" id="PF01751">
    <property type="entry name" value="Toprim"/>
    <property type="match status" value="1"/>
</dbReference>
<feature type="domain" description="Toprim" evidence="7">
    <location>
        <begin position="1"/>
        <end position="121"/>
    </location>
</feature>
<dbReference type="AlphaFoldDB" id="A0A6C0F4G1"/>
<comment type="catalytic activity">
    <reaction evidence="1">
        <text>ATP-independent breakage of single-stranded DNA, followed by passage and rejoining.</text>
        <dbReference type="EC" id="5.6.2.1"/>
    </reaction>
</comment>
<dbReference type="GO" id="GO:0003677">
    <property type="term" value="F:DNA binding"/>
    <property type="evidence" value="ECO:0007669"/>
    <property type="project" value="UniProtKB-KW"/>
</dbReference>
<evidence type="ECO:0000256" key="1">
    <source>
        <dbReference type="ARBA" id="ARBA00000213"/>
    </source>
</evidence>
<sequence length="697" mass="80409">MSILITESPAKAKKIQGFFPNNRDYCVKSSCGHIRDLYKKKTTEYGIPINFGIDVENDFKAKYIILSDKKEVVKQLKQYSKDREVILAADDDREGEAIAWHVAKVLNVNVKKTKRIVFREISKKAILKSLETPTVIDINQVNSQQARRIIDRLIGFLISPCLWKNIDSNVMGLSAGRVQSALLNLLEERENQINNYETEIQLDIFGQFDKLEKSEFFIDPSCEEDDFDDEFIDNLFKKFNKNRTFKVESSSIKKNKVYPDKPFITSSLQQTAQKHGFTIKKTMNIAQSLYESGHITYMRTDSTFISDDFQKKIKHKIVNDFGKGYFSKPLTKKVMGAQEAHEAIRVTSIEKPELDGEFKTLYNMIYDRTIISHMKPAEYDVHKLLLKNKETKTIGYFESNYRQLIFPGFKIYNNKDITVDNKPSFTNEYVLNEAYSNEKEGVKPTLYDEGGIVNLLEKTGIGRPSTYSSIISTLDNRNYTVKENVKAEDIEVKKKTLHKDGLITNKIEINRGKVSKNRILLTPLGSKVLKYLQDNFMNIICKDFTVRVETDLDLIACGKLNYIDVIKKVYKSFITKAQEQIKTVKYNTSNLKKLGHKKGLDIFIGSGKYGAYLHIVNKDKTHRNINISKYLKIIKKNNKTLTFDEAVNFLKYPKKINDDITVYIGTNGYYMKCKTRTYSIKQDGDYTEEYCRSILSG</sequence>
<dbReference type="SMART" id="SM00436">
    <property type="entry name" value="TOP1Bc"/>
    <property type="match status" value="1"/>
</dbReference>
<keyword evidence="4" id="KW-0799">Topoisomerase</keyword>
<dbReference type="InterPro" id="IPR000380">
    <property type="entry name" value="Topo_IA"/>
</dbReference>
<name>A0A6C0F4G1_9ZZZZ</name>
<dbReference type="InterPro" id="IPR013826">
    <property type="entry name" value="Topo_IA_cen_sub3"/>
</dbReference>
<organism evidence="9">
    <name type="scientific">viral metagenome</name>
    <dbReference type="NCBI Taxonomy" id="1070528"/>
    <lineage>
        <taxon>unclassified sequences</taxon>
        <taxon>metagenomes</taxon>
        <taxon>organismal metagenomes</taxon>
    </lineage>
</organism>
<dbReference type="SMART" id="SM00437">
    <property type="entry name" value="TOP1Ac"/>
    <property type="match status" value="1"/>
</dbReference>
<evidence type="ECO:0000313" key="9">
    <source>
        <dbReference type="EMBL" id="QHT36566.1"/>
    </source>
</evidence>
<dbReference type="Gene3D" id="2.70.20.10">
    <property type="entry name" value="Topoisomerase I, domain 3"/>
    <property type="match status" value="1"/>
</dbReference>
<evidence type="ECO:0000256" key="5">
    <source>
        <dbReference type="ARBA" id="ARBA00023125"/>
    </source>
</evidence>
<reference evidence="9" key="1">
    <citation type="journal article" date="2020" name="Nature">
        <title>Giant virus diversity and host interactions through global metagenomics.</title>
        <authorList>
            <person name="Schulz F."/>
            <person name="Roux S."/>
            <person name="Paez-Espino D."/>
            <person name="Jungbluth S."/>
            <person name="Walsh D.A."/>
            <person name="Denef V.J."/>
            <person name="McMahon K.D."/>
            <person name="Konstantinidis K.T."/>
            <person name="Eloe-Fadrosh E.A."/>
            <person name="Kyrpides N.C."/>
            <person name="Woyke T."/>
        </authorList>
    </citation>
    <scope>NUCLEOTIDE SEQUENCE</scope>
    <source>
        <strain evidence="9">GVMAG-S-ERX555931-87</strain>
    </source>
</reference>
<dbReference type="Gene3D" id="1.10.290.10">
    <property type="entry name" value="Topoisomerase I, domain 4"/>
    <property type="match status" value="1"/>
</dbReference>
<accession>A0A6C0F4G1</accession>
<protein>
    <recommendedName>
        <fullName evidence="3">DNA topoisomerase</fullName>
        <ecNumber evidence="3">5.6.2.1</ecNumber>
    </recommendedName>
</protein>
<dbReference type="EC" id="5.6.2.1" evidence="3"/>
<dbReference type="InterPro" id="IPR013824">
    <property type="entry name" value="Topo_IA_cen_sub1"/>
</dbReference>
<dbReference type="InterPro" id="IPR003601">
    <property type="entry name" value="Topo_IA_2"/>
</dbReference>
<evidence type="ECO:0000259" key="7">
    <source>
        <dbReference type="PROSITE" id="PS50880"/>
    </source>
</evidence>
<dbReference type="PROSITE" id="PS00396">
    <property type="entry name" value="TOPO_IA_1"/>
    <property type="match status" value="1"/>
</dbReference>
<evidence type="ECO:0000256" key="6">
    <source>
        <dbReference type="ARBA" id="ARBA00023235"/>
    </source>
</evidence>
<dbReference type="PROSITE" id="PS52039">
    <property type="entry name" value="TOPO_IA_2"/>
    <property type="match status" value="1"/>
</dbReference>
<dbReference type="Gene3D" id="1.10.460.10">
    <property type="entry name" value="Topoisomerase I, domain 2"/>
    <property type="match status" value="2"/>
</dbReference>
<dbReference type="Pfam" id="PF01131">
    <property type="entry name" value="Topoisom_bac"/>
    <property type="match status" value="1"/>
</dbReference>
<feature type="domain" description="Topo IA-type catalytic" evidence="8">
    <location>
        <begin position="137"/>
        <end position="577"/>
    </location>
</feature>
<dbReference type="GO" id="GO:0003917">
    <property type="term" value="F:DNA topoisomerase type I (single strand cut, ATP-independent) activity"/>
    <property type="evidence" value="ECO:0007669"/>
    <property type="project" value="UniProtKB-EC"/>
</dbReference>
<dbReference type="EMBL" id="MN738746">
    <property type="protein sequence ID" value="QHT36566.1"/>
    <property type="molecule type" value="Genomic_DNA"/>
</dbReference>
<evidence type="ECO:0000256" key="2">
    <source>
        <dbReference type="ARBA" id="ARBA00009446"/>
    </source>
</evidence>
<dbReference type="PANTHER" id="PTHR42785">
    <property type="entry name" value="DNA TOPOISOMERASE, TYPE IA, CORE"/>
    <property type="match status" value="1"/>
</dbReference>
<dbReference type="CDD" id="cd00186">
    <property type="entry name" value="TOP1Ac"/>
    <property type="match status" value="1"/>
</dbReference>